<evidence type="ECO:0000313" key="4">
    <source>
        <dbReference type="Proteomes" id="UP000019364"/>
    </source>
</evidence>
<dbReference type="Pfam" id="PF01593">
    <property type="entry name" value="Amino_oxidase"/>
    <property type="match status" value="1"/>
</dbReference>
<proteinExistence type="inferred from homology"/>
<comment type="caution">
    <text evidence="3">The sequence shown here is derived from an EMBL/GenBank/DDBJ whole genome shotgun (WGS) entry which is preliminary data.</text>
</comment>
<dbReference type="PANTHER" id="PTHR43734">
    <property type="entry name" value="PHYTOENE DESATURASE"/>
    <property type="match status" value="1"/>
</dbReference>
<reference evidence="3 4" key="1">
    <citation type="journal article" date="2014" name="Genome Announc.">
        <title>Draft Genome Sequence of Paenibacillus pini JCM 16418T, Isolated from the Rhizosphere of Pine Tree.</title>
        <authorList>
            <person name="Yuki M."/>
            <person name="Oshima K."/>
            <person name="Suda W."/>
            <person name="Oshida Y."/>
            <person name="Kitamura K."/>
            <person name="Iida Y."/>
            <person name="Hattori M."/>
            <person name="Ohkuma M."/>
        </authorList>
    </citation>
    <scope>NUCLEOTIDE SEQUENCE [LARGE SCALE GENOMIC DNA]</scope>
    <source>
        <strain evidence="3 4">JCM 16418</strain>
    </source>
</reference>
<evidence type="ECO:0000313" key="3">
    <source>
        <dbReference type="EMBL" id="GAF10165.1"/>
    </source>
</evidence>
<protein>
    <submittedName>
        <fullName evidence="3">Squalene synthase</fullName>
    </submittedName>
</protein>
<dbReference type="Proteomes" id="UP000019364">
    <property type="component" value="Unassembled WGS sequence"/>
</dbReference>
<dbReference type="RefSeq" id="WP_242403919.1">
    <property type="nucleotide sequence ID" value="NZ_BAVZ01000019.1"/>
</dbReference>
<keyword evidence="4" id="KW-1185">Reference proteome</keyword>
<accession>W7YGY0</accession>
<sequence>MKDMDRLFPPGQAGFLEKHFQRKQDFWKPNLVSLMAKMRAYKSLRGAVGHYFTSDELKDAYSLQSLYIGGAPFKTPGIYSLLPYAEHEYGVWMLKGGYGRLPEILREELEDRGVKVHLNTEVTSIEIVQGRVKGLKANGKREDFDAVIYNGEFPGLPALLEGVTIPSRKPYAPSSGCVLIYAGVKKRWTDGMTHQFFLPDSLHTSLKEVFDKRTIPADPAFYIFNPVSLDEAAAPPGESVLYFLIPVPDAKGVDWEREAPALADLVLKEAEKRGFPGLLEHLRWQKIRTPMDAERDGLYGGGSFGIAPILSQSGVFRPQPKPYAAISGLYAAGASVHPGGGVPIVMQGAKLAVDQLIKEMSI</sequence>
<organism evidence="3 4">
    <name type="scientific">Paenibacillus pini JCM 16418</name>
    <dbReference type="NCBI Taxonomy" id="1236976"/>
    <lineage>
        <taxon>Bacteria</taxon>
        <taxon>Bacillati</taxon>
        <taxon>Bacillota</taxon>
        <taxon>Bacilli</taxon>
        <taxon>Bacillales</taxon>
        <taxon>Paenibacillaceae</taxon>
        <taxon>Paenibacillus</taxon>
    </lineage>
</organism>
<comment type="similarity">
    <text evidence="1">Belongs to the carotenoid/retinoid oxidoreductase family. CrtN subfamily.</text>
</comment>
<dbReference type="STRING" id="1236976.JCM16418_4342"/>
<dbReference type="InterPro" id="IPR002937">
    <property type="entry name" value="Amino_oxidase"/>
</dbReference>
<dbReference type="AlphaFoldDB" id="W7YGY0"/>
<evidence type="ECO:0000259" key="2">
    <source>
        <dbReference type="Pfam" id="PF01593"/>
    </source>
</evidence>
<dbReference type="eggNOG" id="COG1233">
    <property type="taxonomic scope" value="Bacteria"/>
</dbReference>
<dbReference type="SUPFAM" id="SSF51905">
    <property type="entry name" value="FAD/NAD(P)-binding domain"/>
    <property type="match status" value="1"/>
</dbReference>
<dbReference type="Gene3D" id="3.50.50.60">
    <property type="entry name" value="FAD/NAD(P)-binding domain"/>
    <property type="match status" value="1"/>
</dbReference>
<dbReference type="GO" id="GO:0016491">
    <property type="term" value="F:oxidoreductase activity"/>
    <property type="evidence" value="ECO:0007669"/>
    <property type="project" value="InterPro"/>
</dbReference>
<evidence type="ECO:0000256" key="1">
    <source>
        <dbReference type="ARBA" id="ARBA00038322"/>
    </source>
</evidence>
<gene>
    <name evidence="3" type="ORF">JCM16418_4342</name>
</gene>
<dbReference type="EMBL" id="BAVZ01000019">
    <property type="protein sequence ID" value="GAF10165.1"/>
    <property type="molecule type" value="Genomic_DNA"/>
</dbReference>
<name>W7YGY0_9BACL</name>
<dbReference type="PANTHER" id="PTHR43734:SF1">
    <property type="entry name" value="PHYTOENE DESATURASE"/>
    <property type="match status" value="1"/>
</dbReference>
<feature type="domain" description="Amine oxidase" evidence="2">
    <location>
        <begin position="35"/>
        <end position="356"/>
    </location>
</feature>
<dbReference type="InterPro" id="IPR036188">
    <property type="entry name" value="FAD/NAD-bd_sf"/>
</dbReference>